<dbReference type="RefSeq" id="WP_211423202.1">
    <property type="nucleotide sequence ID" value="NZ_CP072642.1"/>
</dbReference>
<keyword evidence="2" id="KW-0808">Transferase</keyword>
<keyword evidence="3 6" id="KW-0812">Transmembrane</keyword>
<proteinExistence type="predicted"/>
<organism evidence="7 8">
    <name type="scientific">Chloracidobacterium sp. N</name>
    <dbReference type="NCBI Taxonomy" id="2821540"/>
    <lineage>
        <taxon>Bacteria</taxon>
        <taxon>Pseudomonadati</taxon>
        <taxon>Acidobacteriota</taxon>
        <taxon>Terriglobia</taxon>
        <taxon>Terriglobales</taxon>
        <taxon>Acidobacteriaceae</taxon>
        <taxon>Chloracidobacterium</taxon>
        <taxon>Chloracidobacterium aggregatum</taxon>
    </lineage>
</organism>
<accession>A0ABX8B1S5</accession>
<evidence type="ECO:0000313" key="8">
    <source>
        <dbReference type="Proteomes" id="UP000677668"/>
    </source>
</evidence>
<feature type="transmembrane region" description="Helical" evidence="6">
    <location>
        <begin position="381"/>
        <end position="405"/>
    </location>
</feature>
<comment type="subcellular location">
    <subcellularLocation>
        <location evidence="1">Endomembrane system</location>
    </subcellularLocation>
</comment>
<keyword evidence="4 6" id="KW-1133">Transmembrane helix</keyword>
<feature type="transmembrane region" description="Helical" evidence="6">
    <location>
        <begin position="357"/>
        <end position="375"/>
    </location>
</feature>
<sequence length="547" mass="62222">MNPILPDLNTNGFVSLLESAARMLPGLERFSRTNNISYLYTSDALDWTIFILYFGLLFILAVYGAYRLRITYLFLRYHQFRPQPKARFDEDNLPHVTVQLPLFNEMYVVERLLAACAALDYPKDKLEIQVLDDSTDETRAIAKAAVERYAAQGLDMVYLHRTNRAGFKAGALSEGLKVAKGQFILIFDADFQPKPDCIRKMIHYFTEPRVGVVQFRWSHLNADYNLLTRVQSVMLDGHFVIEHTARHRSGGFFNFNGTAGMWRREAIVWSGGWQADTLAEDTDLSYRAQLLGWKFVYILDEDVPAELPVDINAFKVQQRRWAKGYTQVALKILPRLGGLNLPLHAKIETFFHLSGNLIYPLMIVFHLLHLPVLIVRYNQGLFHLMLLDVPFLLLSTFSVTSYYFISLKELHGSTWKNLLLIYLAMSIGVGISISNAKAVLEALLGIQSGFVRTPKYAIDEKTQEKSWQQKKYRRTMGWLPLLEIGMTLYFVLTIAYAVHSEIWGVLPFLSIFVLGYGYVGVASLLNGLGVRKSTSLPGGHQLSPATD</sequence>
<gene>
    <name evidence="7" type="ORF">J8C05_04765</name>
</gene>
<dbReference type="InterPro" id="IPR029044">
    <property type="entry name" value="Nucleotide-diphossugar_trans"/>
</dbReference>
<reference evidence="7 8" key="1">
    <citation type="submission" date="2021-03" db="EMBL/GenBank/DDBJ databases">
        <title>Genomic and phenotypic characterization of Chloracidobacterium isolates provides evidence for multiple species.</title>
        <authorList>
            <person name="Saini M.K."/>
            <person name="Costas A.M.G."/>
            <person name="Tank M."/>
            <person name="Bryant D.A."/>
        </authorList>
    </citation>
    <scope>NUCLEOTIDE SEQUENCE [LARGE SCALE GENOMIC DNA]</scope>
    <source>
        <strain evidence="7 8">N</strain>
    </source>
</reference>
<keyword evidence="8" id="KW-1185">Reference proteome</keyword>
<dbReference type="SUPFAM" id="SSF53448">
    <property type="entry name" value="Nucleotide-diphospho-sugar transferases"/>
    <property type="match status" value="1"/>
</dbReference>
<dbReference type="PANTHER" id="PTHR32044">
    <property type="entry name" value="GLUCOMANNAN 4-BETA-MANNOSYLTRANSFERASE 9"/>
    <property type="match status" value="1"/>
</dbReference>
<evidence type="ECO:0000313" key="7">
    <source>
        <dbReference type="EMBL" id="QUV94945.1"/>
    </source>
</evidence>
<keyword evidence="5 6" id="KW-0472">Membrane</keyword>
<evidence type="ECO:0000256" key="3">
    <source>
        <dbReference type="ARBA" id="ARBA00022692"/>
    </source>
</evidence>
<feature type="transmembrane region" description="Helical" evidence="6">
    <location>
        <begin position="478"/>
        <end position="498"/>
    </location>
</feature>
<evidence type="ECO:0000256" key="2">
    <source>
        <dbReference type="ARBA" id="ARBA00022679"/>
    </source>
</evidence>
<feature type="transmembrane region" description="Helical" evidence="6">
    <location>
        <begin position="47"/>
        <end position="66"/>
    </location>
</feature>
<dbReference type="Pfam" id="PF13641">
    <property type="entry name" value="Glyco_tranf_2_3"/>
    <property type="match status" value="1"/>
</dbReference>
<evidence type="ECO:0000256" key="1">
    <source>
        <dbReference type="ARBA" id="ARBA00004308"/>
    </source>
</evidence>
<dbReference type="Proteomes" id="UP000677668">
    <property type="component" value="Chromosome 1"/>
</dbReference>
<protein>
    <submittedName>
        <fullName evidence="7">Glycosyltransferase family 2 protein</fullName>
    </submittedName>
</protein>
<dbReference type="PANTHER" id="PTHR32044:SF80">
    <property type="entry name" value="XYLOGLUCAN GLYCOSYLTRANSFERASE 2-RELATED"/>
    <property type="match status" value="1"/>
</dbReference>
<name>A0ABX8B1S5_9BACT</name>
<feature type="transmembrane region" description="Helical" evidence="6">
    <location>
        <begin position="504"/>
        <end position="525"/>
    </location>
</feature>
<evidence type="ECO:0000256" key="5">
    <source>
        <dbReference type="ARBA" id="ARBA00023136"/>
    </source>
</evidence>
<evidence type="ECO:0000256" key="6">
    <source>
        <dbReference type="SAM" id="Phobius"/>
    </source>
</evidence>
<dbReference type="EMBL" id="CP072642">
    <property type="protein sequence ID" value="QUV94945.1"/>
    <property type="molecule type" value="Genomic_DNA"/>
</dbReference>
<dbReference type="Gene3D" id="3.90.550.10">
    <property type="entry name" value="Spore Coat Polysaccharide Biosynthesis Protein SpsA, Chain A"/>
    <property type="match status" value="1"/>
</dbReference>
<evidence type="ECO:0000256" key="4">
    <source>
        <dbReference type="ARBA" id="ARBA00022989"/>
    </source>
</evidence>
<dbReference type="CDD" id="cd06437">
    <property type="entry name" value="CESA_CaSu_A2"/>
    <property type="match status" value="1"/>
</dbReference>